<evidence type="ECO:0000313" key="2">
    <source>
        <dbReference type="EMBL" id="CUH42693.1"/>
    </source>
</evidence>
<keyword evidence="2" id="KW-0808">Transferase</keyword>
<gene>
    <name evidence="2" type="ORF">RUM4293_01582</name>
</gene>
<accession>A0A0P1ELS2</accession>
<dbReference type="Pfam" id="PF01755">
    <property type="entry name" value="Glyco_transf_25"/>
    <property type="match status" value="1"/>
</dbReference>
<evidence type="ECO:0000259" key="1">
    <source>
        <dbReference type="Pfam" id="PF01755"/>
    </source>
</evidence>
<evidence type="ECO:0000313" key="3">
    <source>
        <dbReference type="Proteomes" id="UP000050786"/>
    </source>
</evidence>
<sequence length="266" mass="30440">MSIKAVILSLPKDVERRRFCESEFTRFGLNHEFCDAIAGDQLNSSELQHIYDADMNRIKFKRPLSRNEVACTLGHRRIWQEVADSSDYVSLVLEDDATFVQDPRPFFNELAECGECFEGVMIKLDGISRNNGQVIKSVADQDLVLSDRLPPRTTGYIIGRRAAAQLFAIEAPIARPIDIDLKFYWEHNVPILTLAEQMVTERKEVDSTIDHYRSKMKPGSPMARFVRNLMYQTKYTYGRLSHPLNPDMIEGLGPLMQAGNRVRNRA</sequence>
<dbReference type="AlphaFoldDB" id="A0A0P1ELS2"/>
<dbReference type="Proteomes" id="UP000050786">
    <property type="component" value="Unassembled WGS sequence"/>
</dbReference>
<keyword evidence="3" id="KW-1185">Reference proteome</keyword>
<dbReference type="InterPro" id="IPR002654">
    <property type="entry name" value="Glyco_trans_25"/>
</dbReference>
<protein>
    <submittedName>
        <fullName evidence="2">Glycosyltransferase family 25 (LPS biosynthesis protein)</fullName>
    </submittedName>
</protein>
<proteinExistence type="predicted"/>
<dbReference type="RefSeq" id="WP_058272756.1">
    <property type="nucleotide sequence ID" value="NZ_CYPS01000023.1"/>
</dbReference>
<reference evidence="3" key="1">
    <citation type="submission" date="2015-09" db="EMBL/GenBank/DDBJ databases">
        <authorList>
            <person name="Rodrigo-Torres L."/>
            <person name="Arahal D.R."/>
        </authorList>
    </citation>
    <scope>NUCLEOTIDE SEQUENCE [LARGE SCALE GENOMIC DNA]</scope>
    <source>
        <strain evidence="3">CECT 4293</strain>
    </source>
</reference>
<name>A0A0P1ELS2_9RHOB</name>
<dbReference type="GO" id="GO:0016740">
    <property type="term" value="F:transferase activity"/>
    <property type="evidence" value="ECO:0007669"/>
    <property type="project" value="UniProtKB-KW"/>
</dbReference>
<dbReference type="EMBL" id="CYPS01000023">
    <property type="protein sequence ID" value="CUH42693.1"/>
    <property type="molecule type" value="Genomic_DNA"/>
</dbReference>
<feature type="domain" description="Glycosyl transferase family 25" evidence="1">
    <location>
        <begin position="4"/>
        <end position="178"/>
    </location>
</feature>
<organism evidence="2 3">
    <name type="scientific">Ruegeria atlantica</name>
    <dbReference type="NCBI Taxonomy" id="81569"/>
    <lineage>
        <taxon>Bacteria</taxon>
        <taxon>Pseudomonadati</taxon>
        <taxon>Pseudomonadota</taxon>
        <taxon>Alphaproteobacteria</taxon>
        <taxon>Rhodobacterales</taxon>
        <taxon>Roseobacteraceae</taxon>
        <taxon>Ruegeria</taxon>
    </lineage>
</organism>
<dbReference type="CDD" id="cd06532">
    <property type="entry name" value="Glyco_transf_25"/>
    <property type="match status" value="1"/>
</dbReference>